<sequence length="194" mass="20613">MELISGKAEDKGTDVVDIIVVNYSTSRGSSAHYSFHPGAPSGPYHVRMNGTIFNGDTSLSRTISALSDTVTIYDSDLPCVAGTWTPVSGLTDPAYSPLRLTIADFDSIKTIFPQSAVSGPYGGIPVVMDLVDVLFDDTLDYNATAEVLNTVTGFNAGAQAAILGEFTYETSNFTLDPGSWKASLEAVVRCLEII</sequence>
<comment type="caution">
    <text evidence="1">The sequence shown here is derived from an EMBL/GenBank/DDBJ whole genome shotgun (WGS) entry which is preliminary data.</text>
</comment>
<reference evidence="1" key="1">
    <citation type="submission" date="2020-05" db="EMBL/GenBank/DDBJ databases">
        <title>Mycena genomes resolve the evolution of fungal bioluminescence.</title>
        <authorList>
            <person name="Tsai I.J."/>
        </authorList>
    </citation>
    <scope>NUCLEOTIDE SEQUENCE</scope>
    <source>
        <strain evidence="1">160909Yilan</strain>
    </source>
</reference>
<accession>A0A8H6YHK2</accession>
<protein>
    <submittedName>
        <fullName evidence="1">BTB domain-containing protein</fullName>
    </submittedName>
</protein>
<proteinExistence type="predicted"/>
<keyword evidence="2" id="KW-1185">Reference proteome</keyword>
<dbReference type="AlphaFoldDB" id="A0A8H6YHK2"/>
<dbReference type="Proteomes" id="UP000623467">
    <property type="component" value="Unassembled WGS sequence"/>
</dbReference>
<dbReference type="OrthoDB" id="2984139at2759"/>
<name>A0A8H6YHK2_9AGAR</name>
<dbReference type="EMBL" id="JACAZH010000009">
    <property type="protein sequence ID" value="KAF7358831.1"/>
    <property type="molecule type" value="Genomic_DNA"/>
</dbReference>
<gene>
    <name evidence="1" type="ORF">MSAN_01222700</name>
</gene>
<evidence type="ECO:0000313" key="2">
    <source>
        <dbReference type="Proteomes" id="UP000623467"/>
    </source>
</evidence>
<evidence type="ECO:0000313" key="1">
    <source>
        <dbReference type="EMBL" id="KAF7358831.1"/>
    </source>
</evidence>
<organism evidence="1 2">
    <name type="scientific">Mycena sanguinolenta</name>
    <dbReference type="NCBI Taxonomy" id="230812"/>
    <lineage>
        <taxon>Eukaryota</taxon>
        <taxon>Fungi</taxon>
        <taxon>Dikarya</taxon>
        <taxon>Basidiomycota</taxon>
        <taxon>Agaricomycotina</taxon>
        <taxon>Agaricomycetes</taxon>
        <taxon>Agaricomycetidae</taxon>
        <taxon>Agaricales</taxon>
        <taxon>Marasmiineae</taxon>
        <taxon>Mycenaceae</taxon>
        <taxon>Mycena</taxon>
    </lineage>
</organism>